<evidence type="ECO:0000313" key="2">
    <source>
        <dbReference type="Proteomes" id="UP001596065"/>
    </source>
</evidence>
<keyword evidence="2" id="KW-1185">Reference proteome</keyword>
<comment type="caution">
    <text evidence="1">The sequence shown here is derived from an EMBL/GenBank/DDBJ whole genome shotgun (WGS) entry which is preliminary data.</text>
</comment>
<sequence length="109" mass="11833">MKRTVRPGQVLRDLAPDMVARDRRLRVLALGDDGRAECLVVHDHGGGTGRKPSIKIDALASPSKFELVEEADDVTADLRYTRLLAAITAVHRPGATPADYARAAFDTLN</sequence>
<gene>
    <name evidence="1" type="ORF">ACFP3J_30685</name>
</gene>
<dbReference type="Proteomes" id="UP001596065">
    <property type="component" value="Unassembled WGS sequence"/>
</dbReference>
<name>A0ABW0WNN1_STRNO</name>
<dbReference type="EMBL" id="JBHSOE010000075">
    <property type="protein sequence ID" value="MFC5659827.1"/>
    <property type="molecule type" value="Genomic_DNA"/>
</dbReference>
<protein>
    <submittedName>
        <fullName evidence="1">DUF6354 family protein</fullName>
    </submittedName>
</protein>
<accession>A0ABW0WNN1</accession>
<dbReference type="InterPro" id="IPR045934">
    <property type="entry name" value="DUF6354"/>
</dbReference>
<proteinExistence type="predicted"/>
<evidence type="ECO:0000313" key="1">
    <source>
        <dbReference type="EMBL" id="MFC5659827.1"/>
    </source>
</evidence>
<organism evidence="1 2">
    <name type="scientific">Streptomyces nogalater</name>
    <dbReference type="NCBI Taxonomy" id="38314"/>
    <lineage>
        <taxon>Bacteria</taxon>
        <taxon>Bacillati</taxon>
        <taxon>Actinomycetota</taxon>
        <taxon>Actinomycetes</taxon>
        <taxon>Kitasatosporales</taxon>
        <taxon>Streptomycetaceae</taxon>
        <taxon>Streptomyces</taxon>
    </lineage>
</organism>
<dbReference type="Pfam" id="PF19881">
    <property type="entry name" value="DUF6354"/>
    <property type="match status" value="1"/>
</dbReference>
<reference evidence="2" key="1">
    <citation type="journal article" date="2019" name="Int. J. Syst. Evol. Microbiol.">
        <title>The Global Catalogue of Microorganisms (GCM) 10K type strain sequencing project: providing services to taxonomists for standard genome sequencing and annotation.</title>
        <authorList>
            <consortium name="The Broad Institute Genomics Platform"/>
            <consortium name="The Broad Institute Genome Sequencing Center for Infectious Disease"/>
            <person name="Wu L."/>
            <person name="Ma J."/>
        </authorList>
    </citation>
    <scope>NUCLEOTIDE SEQUENCE [LARGE SCALE GENOMIC DNA]</scope>
    <source>
        <strain evidence="2">KCTC 5701</strain>
    </source>
</reference>